<dbReference type="PANTHER" id="PTHR12170">
    <property type="entry name" value="MACROPHAGE ERYTHROBLAST ATTACHER-RELATED"/>
    <property type="match status" value="1"/>
</dbReference>
<dbReference type="Pfam" id="PF13445">
    <property type="entry name" value="zf-RING_UBOX"/>
    <property type="match status" value="1"/>
</dbReference>
<dbReference type="InterPro" id="IPR006594">
    <property type="entry name" value="LisH"/>
</dbReference>
<dbReference type="PROSITE" id="PS51867">
    <property type="entry name" value="ZF_RING_GID"/>
    <property type="match status" value="1"/>
</dbReference>
<reference evidence="12 13" key="1">
    <citation type="submission" date="2016-07" db="EMBL/GenBank/DDBJ databases">
        <title>Pervasive Adenine N6-methylation of Active Genes in Fungi.</title>
        <authorList>
            <consortium name="DOE Joint Genome Institute"/>
            <person name="Mondo S.J."/>
            <person name="Dannebaum R.O."/>
            <person name="Kuo R.C."/>
            <person name="Labutti K."/>
            <person name="Haridas S."/>
            <person name="Kuo A."/>
            <person name="Salamov A."/>
            <person name="Ahrendt S.R."/>
            <person name="Lipzen A."/>
            <person name="Sullivan W."/>
            <person name="Andreopoulos W.B."/>
            <person name="Clum A."/>
            <person name="Lindquist E."/>
            <person name="Daum C."/>
            <person name="Ramamoorthy G.K."/>
            <person name="Gryganskyi A."/>
            <person name="Culley D."/>
            <person name="Magnuson J.K."/>
            <person name="James T.Y."/>
            <person name="O'Malley M.A."/>
            <person name="Stajich J.E."/>
            <person name="Spatafora J.W."/>
            <person name="Visel A."/>
            <person name="Grigoriev I.V."/>
        </authorList>
    </citation>
    <scope>NUCLEOTIDE SEQUENCE [LARGE SCALE GENOMIC DNA]</scope>
    <source>
        <strain evidence="12 13">JEL800</strain>
    </source>
</reference>
<evidence type="ECO:0000256" key="5">
    <source>
        <dbReference type="ARBA" id="ARBA00022833"/>
    </source>
</evidence>
<dbReference type="PROSITE" id="PS50897">
    <property type="entry name" value="CTLH"/>
    <property type="match status" value="1"/>
</dbReference>
<dbReference type="InterPro" id="IPR013083">
    <property type="entry name" value="Znf_RING/FYVE/PHD"/>
</dbReference>
<dbReference type="PANTHER" id="PTHR12170:SF3">
    <property type="entry name" value="GH10162P"/>
    <property type="match status" value="1"/>
</dbReference>
<dbReference type="SMART" id="SM00757">
    <property type="entry name" value="CRA"/>
    <property type="match status" value="1"/>
</dbReference>
<gene>
    <name evidence="12" type="ORF">BCR33DRAFT_423262</name>
</gene>
<keyword evidence="4 9" id="KW-0863">Zinc-finger</keyword>
<evidence type="ECO:0000256" key="3">
    <source>
        <dbReference type="ARBA" id="ARBA00022723"/>
    </source>
</evidence>
<accession>A0A1Y2BVW5</accession>
<keyword evidence="2" id="KW-0963">Cytoplasm</keyword>
<comment type="similarity">
    <text evidence="6">Belongs to the RMD5/GID2 family.</text>
</comment>
<dbReference type="InterPro" id="IPR045098">
    <property type="entry name" value="Fyv10_fam"/>
</dbReference>
<dbReference type="EMBL" id="MCGO01000042">
    <property type="protein sequence ID" value="ORY38886.1"/>
    <property type="molecule type" value="Genomic_DNA"/>
</dbReference>
<dbReference type="GO" id="GO:0043161">
    <property type="term" value="P:proteasome-mediated ubiquitin-dependent protein catabolic process"/>
    <property type="evidence" value="ECO:0007669"/>
    <property type="project" value="InterPro"/>
</dbReference>
<evidence type="ECO:0000256" key="9">
    <source>
        <dbReference type="PROSITE-ProRule" id="PRU01215"/>
    </source>
</evidence>
<evidence type="ECO:0000256" key="4">
    <source>
        <dbReference type="ARBA" id="ARBA00022771"/>
    </source>
</evidence>
<dbReference type="InterPro" id="IPR037683">
    <property type="entry name" value="Rmd5_dRing"/>
</dbReference>
<evidence type="ECO:0000313" key="12">
    <source>
        <dbReference type="EMBL" id="ORY38886.1"/>
    </source>
</evidence>
<evidence type="ECO:0000256" key="1">
    <source>
        <dbReference type="ARBA" id="ARBA00004496"/>
    </source>
</evidence>
<dbReference type="FunFam" id="3.30.40.10:FF:000143">
    <property type="entry name" value="Regulator of gluconeogenesis Rmd5"/>
    <property type="match status" value="1"/>
</dbReference>
<dbReference type="InterPro" id="IPR044063">
    <property type="entry name" value="ZF_RING_GID"/>
</dbReference>
<dbReference type="InterPro" id="IPR006595">
    <property type="entry name" value="CTLH_C"/>
</dbReference>
<keyword evidence="3" id="KW-0479">Metal-binding</keyword>
<feature type="zinc finger region" description="RING-Gid-type" evidence="9">
    <location>
        <begin position="351"/>
        <end position="395"/>
    </location>
</feature>
<protein>
    <recommendedName>
        <fullName evidence="8">GID complex catalytic subunit 2</fullName>
    </recommendedName>
    <alternativeName>
        <fullName evidence="7">Glucose-induced degradation protein 2</fullName>
    </alternativeName>
</protein>
<evidence type="ECO:0000259" key="10">
    <source>
        <dbReference type="PROSITE" id="PS50897"/>
    </source>
</evidence>
<dbReference type="InterPro" id="IPR013144">
    <property type="entry name" value="CRA_dom"/>
</dbReference>
<feature type="domain" description="RING-Gid-type" evidence="11">
    <location>
        <begin position="351"/>
        <end position="395"/>
    </location>
</feature>
<dbReference type="SUPFAM" id="SSF57850">
    <property type="entry name" value="RING/U-box"/>
    <property type="match status" value="1"/>
</dbReference>
<name>A0A1Y2BVW5_9FUNG</name>
<keyword evidence="5" id="KW-0862">Zinc</keyword>
<feature type="domain" description="CTLH" evidence="10">
    <location>
        <begin position="165"/>
        <end position="215"/>
    </location>
</feature>
<dbReference type="Gene3D" id="3.30.40.10">
    <property type="entry name" value="Zinc/RING finger domain, C3HC4 (zinc finger)"/>
    <property type="match status" value="1"/>
</dbReference>
<dbReference type="SMART" id="SM00184">
    <property type="entry name" value="RING"/>
    <property type="match status" value="1"/>
</dbReference>
<dbReference type="OrthoDB" id="1933281at2759"/>
<evidence type="ECO:0000259" key="11">
    <source>
        <dbReference type="PROSITE" id="PS51867"/>
    </source>
</evidence>
<dbReference type="Pfam" id="PF10607">
    <property type="entry name" value="CTLH"/>
    <property type="match status" value="1"/>
</dbReference>
<dbReference type="Proteomes" id="UP000193642">
    <property type="component" value="Unassembled WGS sequence"/>
</dbReference>
<evidence type="ECO:0000256" key="6">
    <source>
        <dbReference type="ARBA" id="ARBA00061136"/>
    </source>
</evidence>
<keyword evidence="13" id="KW-1185">Reference proteome</keyword>
<dbReference type="GO" id="GO:0034657">
    <property type="term" value="C:GID complex"/>
    <property type="evidence" value="ECO:0007669"/>
    <property type="project" value="TreeGrafter"/>
</dbReference>
<dbReference type="GO" id="GO:0005634">
    <property type="term" value="C:nucleus"/>
    <property type="evidence" value="ECO:0007669"/>
    <property type="project" value="TreeGrafter"/>
</dbReference>
<proteinExistence type="inferred from homology"/>
<dbReference type="CDD" id="cd16652">
    <property type="entry name" value="dRING_Rmd5p-like"/>
    <property type="match status" value="1"/>
</dbReference>
<dbReference type="GO" id="GO:0005737">
    <property type="term" value="C:cytoplasm"/>
    <property type="evidence" value="ECO:0007669"/>
    <property type="project" value="UniProtKB-SubCell"/>
</dbReference>
<comment type="caution">
    <text evidence="12">The sequence shown here is derived from an EMBL/GenBank/DDBJ whole genome shotgun (WGS) entry which is preliminary data.</text>
</comment>
<organism evidence="12 13">
    <name type="scientific">Rhizoclosmatium globosum</name>
    <dbReference type="NCBI Taxonomy" id="329046"/>
    <lineage>
        <taxon>Eukaryota</taxon>
        <taxon>Fungi</taxon>
        <taxon>Fungi incertae sedis</taxon>
        <taxon>Chytridiomycota</taxon>
        <taxon>Chytridiomycota incertae sedis</taxon>
        <taxon>Chytridiomycetes</taxon>
        <taxon>Chytridiales</taxon>
        <taxon>Chytriomycetaceae</taxon>
        <taxon>Rhizoclosmatium</taxon>
    </lineage>
</organism>
<dbReference type="GO" id="GO:0061630">
    <property type="term" value="F:ubiquitin protein ligase activity"/>
    <property type="evidence" value="ECO:0007669"/>
    <property type="project" value="InterPro"/>
</dbReference>
<comment type="subcellular location">
    <subcellularLocation>
        <location evidence="1">Cytoplasm</location>
    </subcellularLocation>
</comment>
<dbReference type="InterPro" id="IPR027370">
    <property type="entry name" value="Znf-RING_euk"/>
</dbReference>
<evidence type="ECO:0000256" key="8">
    <source>
        <dbReference type="ARBA" id="ARBA00080744"/>
    </source>
</evidence>
<dbReference type="InterPro" id="IPR024964">
    <property type="entry name" value="CTLH/CRA"/>
</dbReference>
<evidence type="ECO:0000256" key="2">
    <source>
        <dbReference type="ARBA" id="ARBA00022490"/>
    </source>
</evidence>
<dbReference type="InterPro" id="IPR001841">
    <property type="entry name" value="Znf_RING"/>
</dbReference>
<sequence>MNKQTTKQMELLSDFDKSQLVDKQGTTASTTLNHIDGILAELVRVRGLVSLDESGSEAALQSLPLFLKRGQAASLESHKSLHSSASKVAKAVEKRFKQDANLDLIWNPRALSTTTTKEHTLNKAIEQHLIREGRFSLAARFAHEAQLSSSSSQTTESSDDALNAKFNDMFSILSHIKQFNLDPAINWVNSHSTQLAHIDSTLEFSVTRLQFLKLLFGVAGVSSGDRNAALQYAQLKFNAFKDQHMKEIQKLMCCLLYTSKINQSPYKALTETTAWSDLSHQFTRDFCLLLSLPAESPLHTCISVGVNALPTIIKMSSILKEQSGLEWSSTGELPVEIPLLDRQRFHSVFACPVSKELGTKENPPMMMVCGHVVCNESLKRLGKGSMTNKFKCPYCPSEGKGEQAILIHF</sequence>
<dbReference type="AlphaFoldDB" id="A0A1Y2BVW5"/>
<dbReference type="PROSITE" id="PS50896">
    <property type="entry name" value="LISH"/>
    <property type="match status" value="1"/>
</dbReference>
<evidence type="ECO:0000313" key="13">
    <source>
        <dbReference type="Proteomes" id="UP000193642"/>
    </source>
</evidence>
<evidence type="ECO:0000256" key="7">
    <source>
        <dbReference type="ARBA" id="ARBA00075398"/>
    </source>
</evidence>
<dbReference type="STRING" id="329046.A0A1Y2BVW5"/>
<dbReference type="GO" id="GO:0008270">
    <property type="term" value="F:zinc ion binding"/>
    <property type="evidence" value="ECO:0007669"/>
    <property type="project" value="UniProtKB-KW"/>
</dbReference>